<gene>
    <name evidence="2" type="ORF">RHOBADRAFT_50909</name>
</gene>
<accession>A0A194SCX4</accession>
<proteinExistence type="predicted"/>
<dbReference type="AlphaFoldDB" id="A0A194SCX4"/>
<sequence length="418" mass="46809">MHWVALLRYEYSESRRPRPSALHHLAYGTNRRIRRAALPLLCRQPDEFEYGTPQQVWMPGEGLVDRDNYARAWRQARQLSAHPPSSQTRLELVAYHRLANIPPLPFHHVKHLELRRPVPEHIDDKVASAYLDAFPALTSLKVVEPGEFFLRDLRLADLSLVVRPRASINMSSLSSMCRGLRRLEIEVVRRPRPGEPVVKFPLVVFLRENTFPIDSILRDLSLSVRLDPTLRSFPQPMRPIVEALRKTFGSCRLTSLSLDDYTTCAPQDLAVLATTFPTLECLSLPDRTTWDGSRADLLAALEPLTALKKLSCRLLPVTPASTYDTPPSATSSPATLAADDAQEPDTANDAAAAADDDALFASPHAIALEAAAHLPHLELVGFIGQHCGTEWVRVYRDERGRPDAVEGVRLVEMDLDRP</sequence>
<dbReference type="RefSeq" id="XP_018274491.1">
    <property type="nucleotide sequence ID" value="XM_018415550.1"/>
</dbReference>
<keyword evidence="3" id="KW-1185">Reference proteome</keyword>
<protein>
    <submittedName>
        <fullName evidence="2">Uncharacterized protein</fullName>
    </submittedName>
</protein>
<evidence type="ECO:0000256" key="1">
    <source>
        <dbReference type="SAM" id="MobiDB-lite"/>
    </source>
</evidence>
<dbReference type="Proteomes" id="UP000053890">
    <property type="component" value="Unassembled WGS sequence"/>
</dbReference>
<evidence type="ECO:0000313" key="2">
    <source>
        <dbReference type="EMBL" id="KPV78442.1"/>
    </source>
</evidence>
<dbReference type="GeneID" id="28975998"/>
<dbReference type="OMA" id="IDWFRIC"/>
<organism evidence="2 3">
    <name type="scientific">Rhodotorula graminis (strain WP1)</name>
    <dbReference type="NCBI Taxonomy" id="578459"/>
    <lineage>
        <taxon>Eukaryota</taxon>
        <taxon>Fungi</taxon>
        <taxon>Dikarya</taxon>
        <taxon>Basidiomycota</taxon>
        <taxon>Pucciniomycotina</taxon>
        <taxon>Microbotryomycetes</taxon>
        <taxon>Sporidiobolales</taxon>
        <taxon>Sporidiobolaceae</taxon>
        <taxon>Rhodotorula</taxon>
    </lineage>
</organism>
<dbReference type="InterPro" id="IPR032675">
    <property type="entry name" value="LRR_dom_sf"/>
</dbReference>
<name>A0A194SCX4_RHOGW</name>
<feature type="region of interest" description="Disordered" evidence="1">
    <location>
        <begin position="321"/>
        <end position="348"/>
    </location>
</feature>
<dbReference type="Gene3D" id="3.80.10.10">
    <property type="entry name" value="Ribonuclease Inhibitor"/>
    <property type="match status" value="1"/>
</dbReference>
<evidence type="ECO:0000313" key="3">
    <source>
        <dbReference type="Proteomes" id="UP000053890"/>
    </source>
</evidence>
<dbReference type="EMBL" id="KQ474073">
    <property type="protein sequence ID" value="KPV78442.1"/>
    <property type="molecule type" value="Genomic_DNA"/>
</dbReference>
<dbReference type="OrthoDB" id="10361333at2759"/>
<reference evidence="2 3" key="1">
    <citation type="journal article" date="2015" name="Front. Microbiol.">
        <title>Genome sequence of the plant growth promoting endophytic yeast Rhodotorula graminis WP1.</title>
        <authorList>
            <person name="Firrincieli A."/>
            <person name="Otillar R."/>
            <person name="Salamov A."/>
            <person name="Schmutz J."/>
            <person name="Khan Z."/>
            <person name="Redman R.S."/>
            <person name="Fleck N.D."/>
            <person name="Lindquist E."/>
            <person name="Grigoriev I.V."/>
            <person name="Doty S.L."/>
        </authorList>
    </citation>
    <scope>NUCLEOTIDE SEQUENCE [LARGE SCALE GENOMIC DNA]</scope>
    <source>
        <strain evidence="2 3">WP1</strain>
    </source>
</reference>